<name>A0AC58MIZ5_CASCN</name>
<protein>
    <submittedName>
        <fullName evidence="2">Protein mono-ADP-ribosyltransferase PARP15 isoform X1</fullName>
    </submittedName>
</protein>
<evidence type="ECO:0000313" key="1">
    <source>
        <dbReference type="Proteomes" id="UP001732720"/>
    </source>
</evidence>
<sequence>MAASGSYRLLVEGSWGWNPPMNLSTGLQMYFQRRSTPSCKCEVYQQPGSPPHFMVLFDREDVWLKVLEEEDHEFLWSGIGRFKLTVWLPTDFDEAPVSRAGAENLHLMLNGETRRAPGAASGWSPYGLGRHGPGVETMDWTLKDDFQHEEKGHTLKEFYPVDPFEINETFVEPMETTFKNTWPDVVYQPKKKFLPQAPFMSDLTAAVQSVQISQKQTGGLRMLLVKGDVQNAKTQVIVNSVPSDLRLNRGPLSQALLEKAGPKFQEELDAAGQRVTVRLGTILQTSGCNLHCHCVLHVVTPDWRINSTLSHKIMEDIIRGCLEITEKLSLQSIGFPAIGTGNLGFPKPLFAELIISEVLKFSSMNQLKSLQEVQFLLHPKDHENIQAFSDELARKNIVNLSDKIPKTEDIQGQLHYGPELLGSNVLPPSAFQVAGTAGLYRAVSNPALEVHEMEIGPILFQVASGDITKEAADVIVNSTSNTFNLKSGVSKAILEGAGHKVEMECYLRAQQINNGYIVTEGGSLKCKKIIHVIGGNDVKRSVFSVLQECEKRKYSSICLPAIGTGNARQGAEKIAEAIIDAIKEFSQKGSVQSVKKVKVVIILPQVLTMFCASMKKREKFQVSPQPSVMSSIKLEIPAHWSDMKQQDLCVVQLHPGDPEYNTVARKFNETCSRCHIKKIERIQNPDLWNCYQAKKKTMDAKNGHKMNEKQLFHGTDAGSVPHVNKNGFNRSYAGKNAVCYGKGTYFAVNANYSANDTYSRPDVNGKKHMYYVRVLTGCFTRGHRSYIVPPAKDPQNPTVLYDSVVDNEANPTLFVIFYDYQAYPEYLITFRC</sequence>
<organism evidence="1 2">
    <name type="scientific">Castor canadensis</name>
    <name type="common">American beaver</name>
    <dbReference type="NCBI Taxonomy" id="51338"/>
    <lineage>
        <taxon>Eukaryota</taxon>
        <taxon>Metazoa</taxon>
        <taxon>Chordata</taxon>
        <taxon>Craniata</taxon>
        <taxon>Vertebrata</taxon>
        <taxon>Euteleostomi</taxon>
        <taxon>Mammalia</taxon>
        <taxon>Eutheria</taxon>
        <taxon>Euarchontoglires</taxon>
        <taxon>Glires</taxon>
        <taxon>Rodentia</taxon>
        <taxon>Castorimorpha</taxon>
        <taxon>Castoridae</taxon>
        <taxon>Castor</taxon>
    </lineage>
</organism>
<accession>A0AC58MIZ5</accession>
<dbReference type="RefSeq" id="XP_073929377.1">
    <property type="nucleotide sequence ID" value="XM_074073276.1"/>
</dbReference>
<gene>
    <name evidence="2" type="primary">Parp15</name>
</gene>
<proteinExistence type="predicted"/>
<dbReference type="Proteomes" id="UP001732720">
    <property type="component" value="Chromosome 5"/>
</dbReference>
<evidence type="ECO:0000313" key="2">
    <source>
        <dbReference type="RefSeq" id="XP_073929377.1"/>
    </source>
</evidence>
<reference evidence="2" key="1">
    <citation type="submission" date="2025-08" db="UniProtKB">
        <authorList>
            <consortium name="RefSeq"/>
        </authorList>
    </citation>
    <scope>IDENTIFICATION</scope>
</reference>
<keyword evidence="1" id="KW-1185">Reference proteome</keyword>